<dbReference type="InterPro" id="IPR011991">
    <property type="entry name" value="ArsR-like_HTH"/>
</dbReference>
<dbReference type="InterPro" id="IPR011008">
    <property type="entry name" value="Dimeric_a/b-barrel"/>
</dbReference>
<dbReference type="Proteomes" id="UP001235064">
    <property type="component" value="Unassembled WGS sequence"/>
</dbReference>
<dbReference type="EMBL" id="JASXSZ010000001">
    <property type="protein sequence ID" value="MDL9978693.1"/>
    <property type="molecule type" value="Genomic_DNA"/>
</dbReference>
<evidence type="ECO:0000256" key="1">
    <source>
        <dbReference type="ARBA" id="ARBA00023015"/>
    </source>
</evidence>
<dbReference type="PANTHER" id="PTHR30154">
    <property type="entry name" value="LEUCINE-RESPONSIVE REGULATORY PROTEIN"/>
    <property type="match status" value="1"/>
</dbReference>
<dbReference type="Gene3D" id="1.10.10.10">
    <property type="entry name" value="Winged helix-like DNA-binding domain superfamily/Winged helix DNA-binding domain"/>
    <property type="match status" value="1"/>
</dbReference>
<protein>
    <submittedName>
        <fullName evidence="5">Lrp/AsnC family transcriptional regulator</fullName>
    </submittedName>
</protein>
<dbReference type="InterPro" id="IPR000485">
    <property type="entry name" value="AsnC-type_HTH_dom"/>
</dbReference>
<organism evidence="5 6">
    <name type="scientific">Microbacterium candidum</name>
    <dbReference type="NCBI Taxonomy" id="3041922"/>
    <lineage>
        <taxon>Bacteria</taxon>
        <taxon>Bacillati</taxon>
        <taxon>Actinomycetota</taxon>
        <taxon>Actinomycetes</taxon>
        <taxon>Micrococcales</taxon>
        <taxon>Microbacteriaceae</taxon>
        <taxon>Microbacterium</taxon>
    </lineage>
</organism>
<feature type="domain" description="HTH asnC-type" evidence="4">
    <location>
        <begin position="5"/>
        <end position="66"/>
    </location>
</feature>
<keyword evidence="1" id="KW-0805">Transcription regulation</keyword>
<evidence type="ECO:0000256" key="3">
    <source>
        <dbReference type="ARBA" id="ARBA00023163"/>
    </source>
</evidence>
<dbReference type="InterPro" id="IPR036390">
    <property type="entry name" value="WH_DNA-bd_sf"/>
</dbReference>
<evidence type="ECO:0000259" key="4">
    <source>
        <dbReference type="PROSITE" id="PS50956"/>
    </source>
</evidence>
<dbReference type="PANTHER" id="PTHR30154:SF34">
    <property type="entry name" value="TRANSCRIPTIONAL REGULATOR AZLB"/>
    <property type="match status" value="1"/>
</dbReference>
<keyword evidence="2" id="KW-0238">DNA-binding</keyword>
<dbReference type="PRINTS" id="PR00033">
    <property type="entry name" value="HTHASNC"/>
</dbReference>
<dbReference type="Gene3D" id="3.30.70.920">
    <property type="match status" value="1"/>
</dbReference>
<dbReference type="CDD" id="cd00090">
    <property type="entry name" value="HTH_ARSR"/>
    <property type="match status" value="1"/>
</dbReference>
<dbReference type="SUPFAM" id="SSF54909">
    <property type="entry name" value="Dimeric alpha+beta barrel"/>
    <property type="match status" value="1"/>
</dbReference>
<keyword evidence="6" id="KW-1185">Reference proteome</keyword>
<dbReference type="RefSeq" id="WP_286287333.1">
    <property type="nucleotide sequence ID" value="NZ_JASXSZ010000001.1"/>
</dbReference>
<reference evidence="5 6" key="1">
    <citation type="submission" date="2023-06" db="EMBL/GenBank/DDBJ databases">
        <title>Microbacterium sp. nov., isolated from a waste landfill.</title>
        <authorList>
            <person name="Wen W."/>
        </authorList>
    </citation>
    <scope>NUCLEOTIDE SEQUENCE [LARGE SCALE GENOMIC DNA]</scope>
    <source>
        <strain evidence="5 6">ASV49</strain>
    </source>
</reference>
<dbReference type="InterPro" id="IPR019888">
    <property type="entry name" value="Tscrpt_reg_AsnC-like"/>
</dbReference>
<proteinExistence type="predicted"/>
<dbReference type="InterPro" id="IPR036388">
    <property type="entry name" value="WH-like_DNA-bd_sf"/>
</dbReference>
<evidence type="ECO:0000313" key="5">
    <source>
        <dbReference type="EMBL" id="MDL9978693.1"/>
    </source>
</evidence>
<evidence type="ECO:0000256" key="2">
    <source>
        <dbReference type="ARBA" id="ARBA00023125"/>
    </source>
</evidence>
<accession>A0ABT7MW71</accession>
<evidence type="ECO:0000313" key="6">
    <source>
        <dbReference type="Proteomes" id="UP001235064"/>
    </source>
</evidence>
<sequence>MSRDLDDVDRAILVALRRDARASINEVAREAAVSRANAYGRIKRMTDAGVIVGYRVQTDPVSEGFHSSAYVALWVDQVQWQEIRASLLDMPEVEHVALVGGEFDVLVLVRALDNRDLRRIVLERIQSLSGVNTTRTFLVFEDHPSGATPTR</sequence>
<comment type="caution">
    <text evidence="5">The sequence shown here is derived from an EMBL/GenBank/DDBJ whole genome shotgun (WGS) entry which is preliminary data.</text>
</comment>
<name>A0ABT7MW71_9MICO</name>
<dbReference type="PROSITE" id="PS50956">
    <property type="entry name" value="HTH_ASNC_2"/>
    <property type="match status" value="1"/>
</dbReference>
<dbReference type="SMART" id="SM00344">
    <property type="entry name" value="HTH_ASNC"/>
    <property type="match status" value="1"/>
</dbReference>
<gene>
    <name evidence="5" type="ORF">QSV35_05085</name>
</gene>
<dbReference type="SUPFAM" id="SSF46785">
    <property type="entry name" value="Winged helix' DNA-binding domain"/>
    <property type="match status" value="1"/>
</dbReference>
<dbReference type="InterPro" id="IPR019887">
    <property type="entry name" value="Tscrpt_reg_AsnC/Lrp_C"/>
</dbReference>
<dbReference type="Pfam" id="PF13404">
    <property type="entry name" value="HTH_AsnC-type"/>
    <property type="match status" value="1"/>
</dbReference>
<dbReference type="Pfam" id="PF01037">
    <property type="entry name" value="AsnC_trans_reg"/>
    <property type="match status" value="1"/>
</dbReference>
<keyword evidence="3" id="KW-0804">Transcription</keyword>